<dbReference type="GO" id="GO:0051015">
    <property type="term" value="F:actin filament binding"/>
    <property type="evidence" value="ECO:0007669"/>
    <property type="project" value="InterPro"/>
</dbReference>
<dbReference type="GO" id="GO:0007015">
    <property type="term" value="P:actin filament organization"/>
    <property type="evidence" value="ECO:0007669"/>
    <property type="project" value="InterPro"/>
</dbReference>
<evidence type="ECO:0000256" key="8">
    <source>
        <dbReference type="ARBA" id="ARBA00026168"/>
    </source>
</evidence>
<keyword evidence="3" id="KW-0963">Cytoplasm</keyword>
<dbReference type="GO" id="GO:0030175">
    <property type="term" value="C:filopodium"/>
    <property type="evidence" value="ECO:0007669"/>
    <property type="project" value="TreeGrafter"/>
</dbReference>
<dbReference type="Proteomes" id="UP001152622">
    <property type="component" value="Chromosome 9"/>
</dbReference>
<feature type="compositionally biased region" description="Basic and acidic residues" evidence="10">
    <location>
        <begin position="218"/>
        <end position="233"/>
    </location>
</feature>
<dbReference type="GO" id="GO:0005856">
    <property type="term" value="C:cytoskeleton"/>
    <property type="evidence" value="ECO:0007669"/>
    <property type="project" value="UniProtKB-SubCell"/>
</dbReference>
<dbReference type="GO" id="GO:0001763">
    <property type="term" value="P:morphogenesis of a branching structure"/>
    <property type="evidence" value="ECO:0007669"/>
    <property type="project" value="TreeGrafter"/>
</dbReference>
<dbReference type="OrthoDB" id="9947518at2759"/>
<dbReference type="EMBL" id="JAINUF010000009">
    <property type="protein sequence ID" value="KAJ8350225.1"/>
    <property type="molecule type" value="Genomic_DNA"/>
</dbReference>
<evidence type="ECO:0000256" key="10">
    <source>
        <dbReference type="SAM" id="MobiDB-lite"/>
    </source>
</evidence>
<comment type="subcellular location">
    <subcellularLocation>
        <location evidence="1">Cytoplasm</location>
        <location evidence="1">Cytoskeleton</location>
    </subcellularLocation>
</comment>
<evidence type="ECO:0000256" key="7">
    <source>
        <dbReference type="ARBA" id="ARBA00025213"/>
    </source>
</evidence>
<dbReference type="GO" id="GO:0043209">
    <property type="term" value="C:myelin sheath"/>
    <property type="evidence" value="ECO:0007669"/>
    <property type="project" value="TreeGrafter"/>
</dbReference>
<evidence type="ECO:0000256" key="1">
    <source>
        <dbReference type="ARBA" id="ARBA00004245"/>
    </source>
</evidence>
<reference evidence="11" key="1">
    <citation type="journal article" date="2023" name="Science">
        <title>Genome structures resolve the early diversification of teleost fishes.</title>
        <authorList>
            <person name="Parey E."/>
            <person name="Louis A."/>
            <person name="Montfort J."/>
            <person name="Bouchez O."/>
            <person name="Roques C."/>
            <person name="Iampietro C."/>
            <person name="Lluch J."/>
            <person name="Castinel A."/>
            <person name="Donnadieu C."/>
            <person name="Desvignes T."/>
            <person name="Floi Bucao C."/>
            <person name="Jouanno E."/>
            <person name="Wen M."/>
            <person name="Mejri S."/>
            <person name="Dirks R."/>
            <person name="Jansen H."/>
            <person name="Henkel C."/>
            <person name="Chen W.J."/>
            <person name="Zahm M."/>
            <person name="Cabau C."/>
            <person name="Klopp C."/>
            <person name="Thompson A.W."/>
            <person name="Robinson-Rechavi M."/>
            <person name="Braasch I."/>
            <person name="Lecointre G."/>
            <person name="Bobe J."/>
            <person name="Postlethwait J.H."/>
            <person name="Berthelot C."/>
            <person name="Roest Crollius H."/>
            <person name="Guiguen Y."/>
        </authorList>
    </citation>
    <scope>NUCLEOTIDE SEQUENCE</scope>
    <source>
        <strain evidence="11">WJC10195</strain>
    </source>
</reference>
<dbReference type="GO" id="GO:0033269">
    <property type="term" value="C:internode region of axon"/>
    <property type="evidence" value="ECO:0007669"/>
    <property type="project" value="TreeGrafter"/>
</dbReference>
<evidence type="ECO:0000256" key="6">
    <source>
        <dbReference type="ARBA" id="ARBA00023212"/>
    </source>
</evidence>
<evidence type="ECO:0000313" key="11">
    <source>
        <dbReference type="EMBL" id="KAJ8350225.1"/>
    </source>
</evidence>
<dbReference type="PANTHER" id="PTHR47137">
    <property type="entry name" value="ERMIN"/>
    <property type="match status" value="1"/>
</dbReference>
<dbReference type="GO" id="GO:0033270">
    <property type="term" value="C:paranode region of axon"/>
    <property type="evidence" value="ECO:0007669"/>
    <property type="project" value="TreeGrafter"/>
</dbReference>
<evidence type="ECO:0000256" key="4">
    <source>
        <dbReference type="ARBA" id="ARBA00022553"/>
    </source>
</evidence>
<dbReference type="AlphaFoldDB" id="A0A9Q1IS37"/>
<comment type="caution">
    <text evidence="11">The sequence shown here is derived from an EMBL/GenBank/DDBJ whole genome shotgun (WGS) entry which is preliminary data.</text>
</comment>
<dbReference type="GO" id="GO:0008360">
    <property type="term" value="P:regulation of cell shape"/>
    <property type="evidence" value="ECO:0007669"/>
    <property type="project" value="InterPro"/>
</dbReference>
<dbReference type="GO" id="GO:0031344">
    <property type="term" value="P:regulation of cell projection organization"/>
    <property type="evidence" value="ECO:0007669"/>
    <property type="project" value="TreeGrafter"/>
</dbReference>
<name>A0A9Q1IS37_SYNKA</name>
<dbReference type="PANTHER" id="PTHR47137:SF1">
    <property type="entry name" value="ERMIN"/>
    <property type="match status" value="1"/>
</dbReference>
<keyword evidence="4" id="KW-0597">Phosphoprotein</keyword>
<feature type="compositionally biased region" description="Low complexity" evidence="10">
    <location>
        <begin position="251"/>
        <end position="267"/>
    </location>
</feature>
<protein>
    <recommendedName>
        <fullName evidence="8">Ermin</fullName>
    </recommendedName>
    <alternativeName>
        <fullName evidence="9">Juxtanodin</fullName>
    </alternativeName>
</protein>
<dbReference type="Gene3D" id="6.10.360.10">
    <property type="match status" value="1"/>
</dbReference>
<dbReference type="GO" id="GO:0070062">
    <property type="term" value="C:extracellular exosome"/>
    <property type="evidence" value="ECO:0007669"/>
    <property type="project" value="TreeGrafter"/>
</dbReference>
<dbReference type="Pfam" id="PF20491">
    <property type="entry name" value="Ermin"/>
    <property type="match status" value="1"/>
</dbReference>
<organism evidence="11 12">
    <name type="scientific">Synaphobranchus kaupii</name>
    <name type="common">Kaup's arrowtooth eel</name>
    <dbReference type="NCBI Taxonomy" id="118154"/>
    <lineage>
        <taxon>Eukaryota</taxon>
        <taxon>Metazoa</taxon>
        <taxon>Chordata</taxon>
        <taxon>Craniata</taxon>
        <taxon>Vertebrata</taxon>
        <taxon>Euteleostomi</taxon>
        <taxon>Actinopterygii</taxon>
        <taxon>Neopterygii</taxon>
        <taxon>Teleostei</taxon>
        <taxon>Anguilliformes</taxon>
        <taxon>Synaphobranchidae</taxon>
        <taxon>Synaphobranchus</taxon>
    </lineage>
</organism>
<dbReference type="GO" id="GO:0043025">
    <property type="term" value="C:neuronal cell body"/>
    <property type="evidence" value="ECO:0007669"/>
    <property type="project" value="TreeGrafter"/>
</dbReference>
<feature type="compositionally biased region" description="Acidic residues" evidence="10">
    <location>
        <begin position="234"/>
        <end position="250"/>
    </location>
</feature>
<sequence>MAEMMDRTVMDLDRKPQGPGVMEIIGGLGLMQSLEDAVEAAAVALDGPWMDLGAFVENKSTSEGVSPEPEISGVDLAEAADNGKPTGCKTDGTAGRGDPPTAPPAGESEVLSSDENVAPLNEAPPEPQTDPLTEIPETSAQGHAEPTGESPTGEVINIPSECLAESQTEPDPGVCTKKASVTNGDLVTSEEQVEQVMMSEAKAMPVPDEEEQQLNGEADTRREGPSEEVHSDSQEEVEEEYKKDEEEEQQENSSQSSGETPSSSGGKKSTGRLNYSKYSTVSYRTIRKGNTRQRIDEFESIMHT</sequence>
<gene>
    <name evidence="11" type="ORF">SKAU_G00253550</name>
</gene>
<evidence type="ECO:0000256" key="5">
    <source>
        <dbReference type="ARBA" id="ARBA00023203"/>
    </source>
</evidence>
<dbReference type="InterPro" id="IPR045346">
    <property type="entry name" value="Ermin"/>
</dbReference>
<evidence type="ECO:0000256" key="9">
    <source>
        <dbReference type="ARBA" id="ARBA00031224"/>
    </source>
</evidence>
<feature type="compositionally biased region" description="Polar residues" evidence="10">
    <location>
        <begin position="179"/>
        <end position="190"/>
    </location>
</feature>
<feature type="region of interest" description="Disordered" evidence="10">
    <location>
        <begin position="78"/>
        <end position="280"/>
    </location>
</feature>
<proteinExistence type="predicted"/>
<evidence type="ECO:0000313" key="12">
    <source>
        <dbReference type="Proteomes" id="UP001152622"/>
    </source>
</evidence>
<evidence type="ECO:0000256" key="2">
    <source>
        <dbReference type="ARBA" id="ARBA00011216"/>
    </source>
</evidence>
<comment type="subunit">
    <text evidence="2">Binds actin.</text>
</comment>
<keyword evidence="5" id="KW-0009">Actin-binding</keyword>
<keyword evidence="12" id="KW-1185">Reference proteome</keyword>
<keyword evidence="6" id="KW-0206">Cytoskeleton</keyword>
<dbReference type="GO" id="GO:0005938">
    <property type="term" value="C:cell cortex"/>
    <property type="evidence" value="ECO:0007669"/>
    <property type="project" value="TreeGrafter"/>
</dbReference>
<evidence type="ECO:0000256" key="3">
    <source>
        <dbReference type="ARBA" id="ARBA00022490"/>
    </source>
</evidence>
<comment type="function">
    <text evidence="7">Plays a role in cytoskeletal rearrangements during the late wrapping and/or compaction phases of myelinogenesis as well as in maintenance and stability of myelin sheath in the adult. May play an important role in late-stage oligodendroglia maturation, myelin/Ranvier node formation during CNS development, and in the maintenance and plasticity of related structures in the mature CNS.</text>
</comment>
<dbReference type="InterPro" id="IPR008954">
    <property type="entry name" value="Moesin_tail_sf"/>
</dbReference>
<accession>A0A9Q1IS37</accession>